<keyword evidence="3" id="KW-1185">Reference proteome</keyword>
<gene>
    <name evidence="2" type="ORF">E4663_05165</name>
</gene>
<dbReference type="RefSeq" id="WP_079479806.1">
    <property type="nucleotide sequence ID" value="NZ_FVYZ01000004.1"/>
</dbReference>
<proteinExistence type="predicted"/>
<keyword evidence="1" id="KW-1133">Transmembrane helix</keyword>
<name>A0A4Z0H3G6_9BACI</name>
<dbReference type="Proteomes" id="UP000297982">
    <property type="component" value="Unassembled WGS sequence"/>
</dbReference>
<reference evidence="2 3" key="1">
    <citation type="journal article" date="2003" name="Int. J. Syst. Evol. Microbiol.">
        <title>Halobacillus salinus sp. nov., isolated from a salt lake on the coast of the East Sea in Korea.</title>
        <authorList>
            <person name="Yoon J.H."/>
            <person name="Kang K.H."/>
            <person name="Park Y.H."/>
        </authorList>
    </citation>
    <scope>NUCLEOTIDE SEQUENCE [LARGE SCALE GENOMIC DNA]</scope>
    <source>
        <strain evidence="2 3">HSL-3</strain>
    </source>
</reference>
<accession>A0A4Z0H3G6</accession>
<organism evidence="2 3">
    <name type="scientific">Halobacillus salinus</name>
    <dbReference type="NCBI Taxonomy" id="192814"/>
    <lineage>
        <taxon>Bacteria</taxon>
        <taxon>Bacillati</taxon>
        <taxon>Bacillota</taxon>
        <taxon>Bacilli</taxon>
        <taxon>Bacillales</taxon>
        <taxon>Bacillaceae</taxon>
        <taxon>Halobacillus</taxon>
    </lineage>
</organism>
<feature type="transmembrane region" description="Helical" evidence="1">
    <location>
        <begin position="47"/>
        <end position="67"/>
    </location>
</feature>
<evidence type="ECO:0000313" key="3">
    <source>
        <dbReference type="Proteomes" id="UP000297982"/>
    </source>
</evidence>
<dbReference type="EMBL" id="SRJC01000001">
    <property type="protein sequence ID" value="TGB04387.1"/>
    <property type="molecule type" value="Genomic_DNA"/>
</dbReference>
<dbReference type="STRING" id="192814.GCA_900166575_01432"/>
<evidence type="ECO:0000256" key="1">
    <source>
        <dbReference type="SAM" id="Phobius"/>
    </source>
</evidence>
<protein>
    <submittedName>
        <fullName evidence="2">Uncharacterized protein</fullName>
    </submittedName>
</protein>
<keyword evidence="1" id="KW-0812">Transmembrane</keyword>
<dbReference type="AlphaFoldDB" id="A0A4Z0H3G6"/>
<evidence type="ECO:0000313" key="2">
    <source>
        <dbReference type="EMBL" id="TGB04387.1"/>
    </source>
</evidence>
<keyword evidence="1" id="KW-0472">Membrane</keyword>
<sequence>MRNLVVFAGSFFILYMLSQWLLGFGMTLFYDADPVAGSAMSSSTSFGISAGSFWYSFIVAIVAYGITQLSTKKPSQS</sequence>
<comment type="caution">
    <text evidence="2">The sequence shown here is derived from an EMBL/GenBank/DDBJ whole genome shotgun (WGS) entry which is preliminary data.</text>
</comment>